<accession>I1CYC0</accession>
<dbReference type="eggNOG" id="COG3416">
    <property type="taxonomic scope" value="Bacteria"/>
</dbReference>
<gene>
    <name evidence="1" type="ORF">SacglDRAFT_00748</name>
</gene>
<name>I1CYC0_9PSEU</name>
<dbReference type="Pfam" id="PF06224">
    <property type="entry name" value="AlkZ-like"/>
    <property type="match status" value="1"/>
</dbReference>
<evidence type="ECO:0000313" key="2">
    <source>
        <dbReference type="Proteomes" id="UP000005087"/>
    </source>
</evidence>
<proteinExistence type="predicted"/>
<dbReference type="HOGENOM" id="CLU_047003_1_0_11"/>
<organism evidence="1 2">
    <name type="scientific">Saccharomonospora glauca K62</name>
    <dbReference type="NCBI Taxonomy" id="928724"/>
    <lineage>
        <taxon>Bacteria</taxon>
        <taxon>Bacillati</taxon>
        <taxon>Actinomycetota</taxon>
        <taxon>Actinomycetes</taxon>
        <taxon>Pseudonocardiales</taxon>
        <taxon>Pseudonocardiaceae</taxon>
        <taxon>Saccharomonospora</taxon>
    </lineage>
</organism>
<dbReference type="PANTHER" id="PTHR38479:SF2">
    <property type="entry name" value="WINGED HELIX DNA-BINDING DOMAIN-CONTAINING PROTEIN"/>
    <property type="match status" value="1"/>
</dbReference>
<dbReference type="Proteomes" id="UP000005087">
    <property type="component" value="Chromosome"/>
</dbReference>
<evidence type="ECO:0008006" key="3">
    <source>
        <dbReference type="Google" id="ProtNLM"/>
    </source>
</evidence>
<protein>
    <recommendedName>
        <fullName evidence="3">Winged helix DNA-binding domain-containing protein</fullName>
    </recommendedName>
</protein>
<reference evidence="2" key="2">
    <citation type="submission" date="2012-01" db="EMBL/GenBank/DDBJ databases">
        <title>Noncontiguous Finished sequence of chromosome of Saccharomonospora glauca K62.</title>
        <authorList>
            <consortium name="US DOE Joint Genome Institute"/>
            <person name="Lucas S."/>
            <person name="Han J."/>
            <person name="Lapidus A."/>
            <person name="Cheng J.-F."/>
            <person name="Goodwin L."/>
            <person name="Pitluck S."/>
            <person name="Peters L."/>
            <person name="Mikhailova N."/>
            <person name="Held B."/>
            <person name="Detter J.C."/>
            <person name="Han C."/>
            <person name="Tapia R."/>
            <person name="Land M."/>
            <person name="Hauser L."/>
            <person name="Kyrpides N."/>
            <person name="Ivanova N."/>
            <person name="Pagani I."/>
            <person name="Brambilla E.-M."/>
            <person name="Klenk H.-P."/>
            <person name="Woyke T."/>
        </authorList>
    </citation>
    <scope>NUCLEOTIDE SEQUENCE [LARGE SCALE GENOMIC DNA]</scope>
    <source>
        <strain evidence="2">K62</strain>
    </source>
</reference>
<dbReference type="PANTHER" id="PTHR38479">
    <property type="entry name" value="LMO0824 PROTEIN"/>
    <property type="match status" value="1"/>
</dbReference>
<sequence>MVLEIDRRQAMAYRVAAHGLHRGGTDPAALAVFDLGVQDDAQRDTANLAVLARLDTAPRRPLADDERFLSTWSHRGAPHYHRAGDFRALLPALMPWDAADAAARLSWQRRDMAAAGMPADEAIRTAAAALRKVVTHPMTKGAASEAVTKVIPEGLSLWCRRCRATHILDQLMRLATPLAGLALRPGVSPVTLVPLRPRPRVPEHPDARAAVDVVRTYLRLHGPATATDAAGFVGTTRTTLTHAMWPDDLVEVSVDGRRCVIPHDALAALEHPPEADVVRLLPPRDPLVQARDRALLVPDPGHRKEVWKILGSPGTILADGEIAGVWRARRSGARMELTLTELLPLSARVRAAVEAEAERLGKARGAESLRVSWT</sequence>
<reference evidence="1 2" key="1">
    <citation type="submission" date="2011-09" db="EMBL/GenBank/DDBJ databases">
        <authorList>
            <consortium name="US DOE Joint Genome Institute (JGI-PGF)"/>
            <person name="Lucas S."/>
            <person name="Han J."/>
            <person name="Lapidus A."/>
            <person name="Cheng J.-F."/>
            <person name="Goodwin L."/>
            <person name="Pitluck S."/>
            <person name="Peters L."/>
            <person name="Land M.L."/>
            <person name="Hauser L."/>
            <person name="Brambilla E."/>
            <person name="Klenk H.-P."/>
            <person name="Woyke T.J."/>
        </authorList>
    </citation>
    <scope>NUCLEOTIDE SEQUENCE [LARGE SCALE GENOMIC DNA]</scope>
    <source>
        <strain evidence="1 2">K62</strain>
    </source>
</reference>
<dbReference type="RefSeq" id="WP_005461808.1">
    <property type="nucleotide sequence ID" value="NZ_CM001484.1"/>
</dbReference>
<evidence type="ECO:0000313" key="1">
    <source>
        <dbReference type="EMBL" id="EIE97694.1"/>
    </source>
</evidence>
<dbReference type="InterPro" id="IPR009351">
    <property type="entry name" value="AlkZ-like"/>
</dbReference>
<dbReference type="STRING" id="928724.SacglDRAFT_00748"/>
<dbReference type="AlphaFoldDB" id="I1CYC0"/>
<dbReference type="EMBL" id="CM001484">
    <property type="protein sequence ID" value="EIE97694.1"/>
    <property type="molecule type" value="Genomic_DNA"/>
</dbReference>
<keyword evidence="2" id="KW-1185">Reference proteome</keyword>